<dbReference type="Pfam" id="PF03631">
    <property type="entry name" value="Virul_fac_BrkB"/>
    <property type="match status" value="1"/>
</dbReference>
<sequence length="321" mass="34457">MLSVTSAVPRVVESPASPPARRATALLRVLWLLVKGTSVTAFNYRITGLAAEAAFWALLSLPPLVLGLISSVGHMRGLLGPETVGEISNWIIAKSRAFLTEPAVDSVVEPLVDDVVRGEKIAIISVGFLTCLWAGSRAMSVYVDTITITYGLDGVRGVVRTRLQAFLLYIVGLFVAVLVIPFMILGPALVRSTIPASSRLLSLLYWPFTVLLLILFLALLYHLSVPVRTAWWREMPGAVVAMVFWVAGSVLLRIYLSGTVSGVSVSASLTAPIAFMAWLYVTAFAVLVGACLNAEVDKLWPSVSTSRARAAALVKNSGPIH</sequence>
<feature type="transmembrane region" description="Helical" evidence="6">
    <location>
        <begin position="166"/>
        <end position="184"/>
    </location>
</feature>
<evidence type="ECO:0000313" key="7">
    <source>
        <dbReference type="EMBL" id="ROO89053.1"/>
    </source>
</evidence>
<comment type="caution">
    <text evidence="7">The sequence shown here is derived from an EMBL/GenBank/DDBJ whole genome shotgun (WGS) entry which is preliminary data.</text>
</comment>
<evidence type="ECO:0000256" key="2">
    <source>
        <dbReference type="ARBA" id="ARBA00022475"/>
    </source>
</evidence>
<dbReference type="Proteomes" id="UP000272400">
    <property type="component" value="Unassembled WGS sequence"/>
</dbReference>
<evidence type="ECO:0000313" key="8">
    <source>
        <dbReference type="Proteomes" id="UP000272400"/>
    </source>
</evidence>
<evidence type="ECO:0000256" key="6">
    <source>
        <dbReference type="SAM" id="Phobius"/>
    </source>
</evidence>
<keyword evidence="8" id="KW-1185">Reference proteome</keyword>
<keyword evidence="3 6" id="KW-0812">Transmembrane</keyword>
<feature type="transmembrane region" description="Helical" evidence="6">
    <location>
        <begin position="204"/>
        <end position="223"/>
    </location>
</feature>
<keyword evidence="2" id="KW-1003">Cell membrane</keyword>
<feature type="transmembrane region" description="Helical" evidence="6">
    <location>
        <begin position="235"/>
        <end position="256"/>
    </location>
</feature>
<dbReference type="PIRSF" id="PIRSF035875">
    <property type="entry name" value="RNase_BN"/>
    <property type="match status" value="1"/>
</dbReference>
<dbReference type="PANTHER" id="PTHR30213">
    <property type="entry name" value="INNER MEMBRANE PROTEIN YHJD"/>
    <property type="match status" value="1"/>
</dbReference>
<evidence type="ECO:0000256" key="3">
    <source>
        <dbReference type="ARBA" id="ARBA00022692"/>
    </source>
</evidence>
<dbReference type="GO" id="GO:0005886">
    <property type="term" value="C:plasma membrane"/>
    <property type="evidence" value="ECO:0007669"/>
    <property type="project" value="UniProtKB-SubCell"/>
</dbReference>
<dbReference type="PANTHER" id="PTHR30213:SF0">
    <property type="entry name" value="UPF0761 MEMBRANE PROTEIN YIHY"/>
    <property type="match status" value="1"/>
</dbReference>
<feature type="transmembrane region" description="Helical" evidence="6">
    <location>
        <begin position="53"/>
        <end position="72"/>
    </location>
</feature>
<protein>
    <submittedName>
        <fullName evidence="7">Membrane protein</fullName>
    </submittedName>
</protein>
<dbReference type="AlphaFoldDB" id="A0A3N1D697"/>
<name>A0A3N1D697_9ACTN</name>
<keyword evidence="5 6" id="KW-0472">Membrane</keyword>
<organism evidence="7 8">
    <name type="scientific">Actinocorallia herbida</name>
    <dbReference type="NCBI Taxonomy" id="58109"/>
    <lineage>
        <taxon>Bacteria</taxon>
        <taxon>Bacillati</taxon>
        <taxon>Actinomycetota</taxon>
        <taxon>Actinomycetes</taxon>
        <taxon>Streptosporangiales</taxon>
        <taxon>Thermomonosporaceae</taxon>
        <taxon>Actinocorallia</taxon>
    </lineage>
</organism>
<gene>
    <name evidence="7" type="ORF">EDD29_6740</name>
</gene>
<dbReference type="EMBL" id="RJKE01000001">
    <property type="protein sequence ID" value="ROO89053.1"/>
    <property type="molecule type" value="Genomic_DNA"/>
</dbReference>
<dbReference type="InterPro" id="IPR017039">
    <property type="entry name" value="Virul_fac_BrkB"/>
</dbReference>
<evidence type="ECO:0000256" key="1">
    <source>
        <dbReference type="ARBA" id="ARBA00004651"/>
    </source>
</evidence>
<keyword evidence="4 6" id="KW-1133">Transmembrane helix</keyword>
<accession>A0A3N1D697</accession>
<comment type="subcellular location">
    <subcellularLocation>
        <location evidence="1">Cell membrane</location>
        <topology evidence="1">Multi-pass membrane protein</topology>
    </subcellularLocation>
</comment>
<reference evidence="7 8" key="1">
    <citation type="submission" date="2018-11" db="EMBL/GenBank/DDBJ databases">
        <title>Sequencing the genomes of 1000 actinobacteria strains.</title>
        <authorList>
            <person name="Klenk H.-P."/>
        </authorList>
    </citation>
    <scope>NUCLEOTIDE SEQUENCE [LARGE SCALE GENOMIC DNA]</scope>
    <source>
        <strain evidence="7 8">DSM 44254</strain>
    </source>
</reference>
<evidence type="ECO:0000256" key="5">
    <source>
        <dbReference type="ARBA" id="ARBA00023136"/>
    </source>
</evidence>
<feature type="transmembrane region" description="Helical" evidence="6">
    <location>
        <begin position="268"/>
        <end position="292"/>
    </location>
</feature>
<proteinExistence type="predicted"/>
<evidence type="ECO:0000256" key="4">
    <source>
        <dbReference type="ARBA" id="ARBA00022989"/>
    </source>
</evidence>